<evidence type="ECO:0000313" key="1">
    <source>
        <dbReference type="EMBL" id="MPN34467.1"/>
    </source>
</evidence>
<comment type="caution">
    <text evidence="1">The sequence shown here is derived from an EMBL/GenBank/DDBJ whole genome shotgun (WGS) entry which is preliminary data.</text>
</comment>
<dbReference type="AlphaFoldDB" id="A0A645H623"/>
<accession>A0A645H623</accession>
<proteinExistence type="predicted"/>
<name>A0A645H623_9ZZZZ</name>
<organism evidence="1">
    <name type="scientific">bioreactor metagenome</name>
    <dbReference type="NCBI Taxonomy" id="1076179"/>
    <lineage>
        <taxon>unclassified sequences</taxon>
        <taxon>metagenomes</taxon>
        <taxon>ecological metagenomes</taxon>
    </lineage>
</organism>
<protein>
    <submittedName>
        <fullName evidence="1">Uncharacterized protein</fullName>
    </submittedName>
</protein>
<sequence>MVEHVASLENLLSGVGLGLLQALPVDRLEFVLARFTAGRLFTLAHGVEHAAGGDNAHAARHLQKGQCRQVDRLDVVAQPDAQGGGLVGRVQAGRMHSRTEKIGLEQADLQPARRPLERREQVGGRRQRARTRLRTLAELHQQGRVTHAAADHVVD</sequence>
<gene>
    <name evidence="1" type="ORF">SDC9_181961</name>
</gene>
<reference evidence="1" key="1">
    <citation type="submission" date="2019-08" db="EMBL/GenBank/DDBJ databases">
        <authorList>
            <person name="Kucharzyk K."/>
            <person name="Murdoch R.W."/>
            <person name="Higgins S."/>
            <person name="Loffler F."/>
        </authorList>
    </citation>
    <scope>NUCLEOTIDE SEQUENCE</scope>
</reference>
<dbReference type="EMBL" id="VSSQ01087523">
    <property type="protein sequence ID" value="MPN34467.1"/>
    <property type="molecule type" value="Genomic_DNA"/>
</dbReference>